<dbReference type="AlphaFoldDB" id="A0A3S0PSP4"/>
<feature type="modified residue" description="N6-lipoyllysine" evidence="3 4">
    <location>
        <position position="63"/>
    </location>
</feature>
<dbReference type="InterPro" id="IPR033753">
    <property type="entry name" value="GCV_H/Fam206"/>
</dbReference>
<dbReference type="GO" id="GO:0005960">
    <property type="term" value="C:glycine cleavage complex"/>
    <property type="evidence" value="ECO:0007669"/>
    <property type="project" value="InterPro"/>
</dbReference>
<dbReference type="NCBIfam" id="TIGR00527">
    <property type="entry name" value="gcvH"/>
    <property type="match status" value="1"/>
</dbReference>
<proteinExistence type="inferred from homology"/>
<dbReference type="PANTHER" id="PTHR11715">
    <property type="entry name" value="GLYCINE CLEAVAGE SYSTEM H PROTEIN"/>
    <property type="match status" value="1"/>
</dbReference>
<evidence type="ECO:0000256" key="1">
    <source>
        <dbReference type="ARBA" id="ARBA00009249"/>
    </source>
</evidence>
<reference evidence="6 7" key="1">
    <citation type="submission" date="2018-12" db="EMBL/GenBank/DDBJ databases">
        <title>Draft Genome Sequence of Chryseobacterium arthrosphaerae strain ED882-96 Isolated from the Blood of a Patient with Liver Cirrhosis in Taiwan.</title>
        <authorList>
            <person name="Lin J.-N."/>
            <person name="Lai C.-H."/>
            <person name="Yang C.-H."/>
            <person name="Huang Y.-H."/>
        </authorList>
    </citation>
    <scope>NUCLEOTIDE SEQUENCE [LARGE SCALE GENOMIC DNA]</scope>
    <source>
        <strain evidence="6 7">ED882-96</strain>
    </source>
</reference>
<dbReference type="Gene3D" id="2.40.50.100">
    <property type="match status" value="1"/>
</dbReference>
<evidence type="ECO:0000256" key="2">
    <source>
        <dbReference type="ARBA" id="ARBA00022823"/>
    </source>
</evidence>
<gene>
    <name evidence="3 6" type="primary">gcvH</name>
    <name evidence="6" type="ORF">EJ377_07705</name>
</gene>
<comment type="similarity">
    <text evidence="1 3">Belongs to the GcvH family.</text>
</comment>
<dbReference type="Pfam" id="PF01597">
    <property type="entry name" value="GCV_H"/>
    <property type="match status" value="1"/>
</dbReference>
<dbReference type="InterPro" id="IPR017453">
    <property type="entry name" value="GCV_H_sub"/>
</dbReference>
<protein>
    <recommendedName>
        <fullName evidence="3">Glycine cleavage system H protein</fullName>
    </recommendedName>
</protein>
<dbReference type="InterPro" id="IPR003016">
    <property type="entry name" value="2-oxoA_DH_lipoyl-BS"/>
</dbReference>
<dbReference type="Proteomes" id="UP000276953">
    <property type="component" value="Unassembled WGS sequence"/>
</dbReference>
<dbReference type="InterPro" id="IPR011053">
    <property type="entry name" value="Single_hybrid_motif"/>
</dbReference>
<evidence type="ECO:0000256" key="4">
    <source>
        <dbReference type="PIRSR" id="PIRSR617453-50"/>
    </source>
</evidence>
<dbReference type="HAMAP" id="MF_00272">
    <property type="entry name" value="GcvH"/>
    <property type="match status" value="1"/>
</dbReference>
<dbReference type="EMBL" id="RYFC01000001">
    <property type="protein sequence ID" value="RTZ49982.1"/>
    <property type="molecule type" value="Genomic_DNA"/>
</dbReference>
<dbReference type="PROSITE" id="PS00189">
    <property type="entry name" value="LIPOYL"/>
    <property type="match status" value="1"/>
</dbReference>
<dbReference type="InterPro" id="IPR000089">
    <property type="entry name" value="Biotin_lipoyl"/>
</dbReference>
<comment type="cofactor">
    <cofactor evidence="3">
        <name>(R)-lipoate</name>
        <dbReference type="ChEBI" id="CHEBI:83088"/>
    </cofactor>
    <text evidence="3">Binds 1 lipoyl cofactor covalently.</text>
</comment>
<dbReference type="GO" id="GO:0005829">
    <property type="term" value="C:cytosol"/>
    <property type="evidence" value="ECO:0007669"/>
    <property type="project" value="TreeGrafter"/>
</dbReference>
<sequence length="126" mass="14382">MELSKDLYYSKEHTWVLIEKNIATVGITAYAQNELGEIVYVDLPNVNHNFKQDEVFGSVEAIKTVSDLFMPLSGKISETNEQLLKEPTLVNSNPFDNGWMVKIEIEDLRETENLLTAEQYAQLTNN</sequence>
<dbReference type="GO" id="GO:0009249">
    <property type="term" value="P:protein lipoylation"/>
    <property type="evidence" value="ECO:0007669"/>
    <property type="project" value="TreeGrafter"/>
</dbReference>
<comment type="function">
    <text evidence="3">The glycine cleavage system catalyzes the degradation of glycine. The H protein shuttles the methylamine group of glycine from the P protein to the T protein.</text>
</comment>
<accession>A0A3S0PSP4</accession>
<evidence type="ECO:0000313" key="6">
    <source>
        <dbReference type="EMBL" id="RTZ49982.1"/>
    </source>
</evidence>
<name>A0A3S0PSP4_9FLAO</name>
<dbReference type="PANTHER" id="PTHR11715:SF3">
    <property type="entry name" value="GLYCINE CLEAVAGE SYSTEM H PROTEIN-RELATED"/>
    <property type="match status" value="1"/>
</dbReference>
<keyword evidence="2 3" id="KW-0450">Lipoyl</keyword>
<evidence type="ECO:0000313" key="7">
    <source>
        <dbReference type="Proteomes" id="UP000276953"/>
    </source>
</evidence>
<evidence type="ECO:0000259" key="5">
    <source>
        <dbReference type="PROSITE" id="PS50968"/>
    </source>
</evidence>
<dbReference type="CDD" id="cd06848">
    <property type="entry name" value="GCS_H"/>
    <property type="match status" value="1"/>
</dbReference>
<dbReference type="SUPFAM" id="SSF51230">
    <property type="entry name" value="Single hybrid motif"/>
    <property type="match status" value="1"/>
</dbReference>
<organism evidence="6 7">
    <name type="scientific">Chryseobacterium arthrosphaerae</name>
    <dbReference type="NCBI Taxonomy" id="651561"/>
    <lineage>
        <taxon>Bacteria</taxon>
        <taxon>Pseudomonadati</taxon>
        <taxon>Bacteroidota</taxon>
        <taxon>Flavobacteriia</taxon>
        <taxon>Flavobacteriales</taxon>
        <taxon>Weeksellaceae</taxon>
        <taxon>Chryseobacterium group</taxon>
        <taxon>Chryseobacterium</taxon>
    </lineage>
</organism>
<comment type="caution">
    <text evidence="6">The sequence shown here is derived from an EMBL/GenBank/DDBJ whole genome shotgun (WGS) entry which is preliminary data.</text>
</comment>
<dbReference type="InterPro" id="IPR002930">
    <property type="entry name" value="GCV_H"/>
</dbReference>
<dbReference type="PROSITE" id="PS50968">
    <property type="entry name" value="BIOTINYL_LIPOYL"/>
    <property type="match status" value="1"/>
</dbReference>
<dbReference type="GO" id="GO:0019464">
    <property type="term" value="P:glycine decarboxylation via glycine cleavage system"/>
    <property type="evidence" value="ECO:0007669"/>
    <property type="project" value="UniProtKB-UniRule"/>
</dbReference>
<feature type="domain" description="Lipoyl-binding" evidence="5">
    <location>
        <begin position="22"/>
        <end position="104"/>
    </location>
</feature>
<evidence type="ECO:0000256" key="3">
    <source>
        <dbReference type="HAMAP-Rule" id="MF_00272"/>
    </source>
</evidence>
<dbReference type="NCBIfam" id="NF002270">
    <property type="entry name" value="PRK01202.1"/>
    <property type="match status" value="1"/>
</dbReference>
<comment type="subunit">
    <text evidence="3">The glycine cleavage system is composed of four proteins: P, T, L and H.</text>
</comment>